<gene>
    <name evidence="1" type="ORF">SAMN05421788_11736</name>
</gene>
<name>A0A173MEH9_9BACT</name>
<dbReference type="AlphaFoldDB" id="A0A173MEH9"/>
<dbReference type="STRING" id="477680.SAMN05421788_11736"/>
<accession>A0A173MEH9</accession>
<proteinExistence type="predicted"/>
<evidence type="ECO:0000313" key="2">
    <source>
        <dbReference type="Proteomes" id="UP000186917"/>
    </source>
</evidence>
<dbReference type="RefSeq" id="WP_159445204.1">
    <property type="nucleotide sequence ID" value="NZ_AP017422.1"/>
</dbReference>
<evidence type="ECO:0000313" key="1">
    <source>
        <dbReference type="EMBL" id="SIT34565.1"/>
    </source>
</evidence>
<protein>
    <submittedName>
        <fullName evidence="1">Uncharacterized protein</fullName>
    </submittedName>
</protein>
<keyword evidence="2" id="KW-1185">Reference proteome</keyword>
<dbReference type="EMBL" id="FTOR01000017">
    <property type="protein sequence ID" value="SIT34565.1"/>
    <property type="molecule type" value="Genomic_DNA"/>
</dbReference>
<sequence length="57" mass="6296">MENITTTNNIASAKVEVASQSEISIFDMPIQIELLEPRLELTTNKVYTGDTTVIRGV</sequence>
<dbReference type="KEGG" id="fln:FLA_1901"/>
<organism evidence="1 2">
    <name type="scientific">Filimonas lacunae</name>
    <dbReference type="NCBI Taxonomy" id="477680"/>
    <lineage>
        <taxon>Bacteria</taxon>
        <taxon>Pseudomonadati</taxon>
        <taxon>Bacteroidota</taxon>
        <taxon>Chitinophagia</taxon>
        <taxon>Chitinophagales</taxon>
        <taxon>Chitinophagaceae</taxon>
        <taxon>Filimonas</taxon>
    </lineage>
</organism>
<dbReference type="Proteomes" id="UP000186917">
    <property type="component" value="Unassembled WGS sequence"/>
</dbReference>
<reference evidence="2" key="1">
    <citation type="submission" date="2017-01" db="EMBL/GenBank/DDBJ databases">
        <authorList>
            <person name="Varghese N."/>
            <person name="Submissions S."/>
        </authorList>
    </citation>
    <scope>NUCLEOTIDE SEQUENCE [LARGE SCALE GENOMIC DNA]</scope>
    <source>
        <strain evidence="2">DSM 21054</strain>
    </source>
</reference>